<name>A0ABR4THB3_CLOHA</name>
<accession>A0ABR4THB3</accession>
<proteinExistence type="predicted"/>
<dbReference type="EMBL" id="JENX01000026">
    <property type="protein sequence ID" value="KEI18250.1"/>
    <property type="molecule type" value="Genomic_DNA"/>
</dbReference>
<organism evidence="1 2">
    <name type="scientific">Clostridium haemolyticum NCTC 9693</name>
    <dbReference type="NCBI Taxonomy" id="1443114"/>
    <lineage>
        <taxon>Bacteria</taxon>
        <taxon>Bacillati</taxon>
        <taxon>Bacillota</taxon>
        <taxon>Clostridia</taxon>
        <taxon>Eubacteriales</taxon>
        <taxon>Clostridiaceae</taxon>
        <taxon>Clostridium</taxon>
    </lineage>
</organism>
<evidence type="ECO:0008006" key="3">
    <source>
        <dbReference type="Google" id="ProtNLM"/>
    </source>
</evidence>
<evidence type="ECO:0000313" key="1">
    <source>
        <dbReference type="EMBL" id="KEI18250.1"/>
    </source>
</evidence>
<evidence type="ECO:0000313" key="2">
    <source>
        <dbReference type="Proteomes" id="UP000027937"/>
    </source>
</evidence>
<gene>
    <name evidence="1" type="ORF">Z960_03785</name>
</gene>
<protein>
    <recommendedName>
        <fullName evidence="3">Phage protein</fullName>
    </recommendedName>
</protein>
<keyword evidence="2" id="KW-1185">Reference proteome</keyword>
<dbReference type="RefSeq" id="WP_039228092.1">
    <property type="nucleotide sequence ID" value="NZ_JENX01000026.1"/>
</dbReference>
<dbReference type="Proteomes" id="UP000027937">
    <property type="component" value="Unassembled WGS sequence"/>
</dbReference>
<comment type="caution">
    <text evidence="1">The sequence shown here is derived from an EMBL/GenBank/DDBJ whole genome shotgun (WGS) entry which is preliminary data.</text>
</comment>
<sequence length="129" mass="14903">MVQSNFDIEIITNKEGKEEKKKVNVVVQEISPFRVTDILSSALNLENGAYKVGMLTEMLIDELVISPKNLKEQIEKAENATELITKVSTELRNFCDNPRCYHLKKVERECKEKVENMEFNTSKHNIDRS</sequence>
<reference evidence="1 2" key="1">
    <citation type="submission" date="2014-02" db="EMBL/GenBank/DDBJ databases">
        <title>Plasmidome dynamics in the species complex Clostridium novyi sensu lato converts strains of independent lineages into distinctly different pathogens.</title>
        <authorList>
            <person name="Skarin H."/>
            <person name="Segerman B."/>
        </authorList>
    </citation>
    <scope>NUCLEOTIDE SEQUENCE [LARGE SCALE GENOMIC DNA]</scope>
    <source>
        <strain evidence="1 2">NCTC 9693</strain>
    </source>
</reference>